<evidence type="ECO:0000256" key="2">
    <source>
        <dbReference type="ARBA" id="ARBA00022475"/>
    </source>
</evidence>
<keyword evidence="4 9" id="KW-0808">Transferase</keyword>
<dbReference type="InterPro" id="IPR050297">
    <property type="entry name" value="LipidA_mod_glycosyltrf_83"/>
</dbReference>
<dbReference type="GO" id="GO:0005886">
    <property type="term" value="C:plasma membrane"/>
    <property type="evidence" value="ECO:0007669"/>
    <property type="project" value="UniProtKB-SubCell"/>
</dbReference>
<keyword evidence="3 9" id="KW-0328">Glycosyltransferase</keyword>
<evidence type="ECO:0000256" key="8">
    <source>
        <dbReference type="SAM" id="Phobius"/>
    </source>
</evidence>
<reference evidence="9 10" key="1">
    <citation type="submission" date="2018-05" db="EMBL/GenBank/DDBJ databases">
        <title>Genomic Encyclopedia of Archaeal and Bacterial Type Strains, Phase II (KMG-II): from individual species to whole genera.</title>
        <authorList>
            <person name="Goeker M."/>
        </authorList>
    </citation>
    <scope>NUCLEOTIDE SEQUENCE [LARGE SCALE GENOMIC DNA]</scope>
    <source>
        <strain evidence="9 10">DSM 45184</strain>
    </source>
</reference>
<keyword evidence="2" id="KW-1003">Cell membrane</keyword>
<organism evidence="9 10">
    <name type="scientific">Actinoplanes xinjiangensis</name>
    <dbReference type="NCBI Taxonomy" id="512350"/>
    <lineage>
        <taxon>Bacteria</taxon>
        <taxon>Bacillati</taxon>
        <taxon>Actinomycetota</taxon>
        <taxon>Actinomycetes</taxon>
        <taxon>Micromonosporales</taxon>
        <taxon>Micromonosporaceae</taxon>
        <taxon>Actinoplanes</taxon>
    </lineage>
</organism>
<dbReference type="EMBL" id="QGGR01000005">
    <property type="protein sequence ID" value="PWK49083.1"/>
    <property type="molecule type" value="Genomic_DNA"/>
</dbReference>
<dbReference type="PANTHER" id="PTHR33908">
    <property type="entry name" value="MANNOSYLTRANSFERASE YKCB-RELATED"/>
    <property type="match status" value="1"/>
</dbReference>
<keyword evidence="10" id="KW-1185">Reference proteome</keyword>
<accession>A0A316FLE6</accession>
<comment type="subcellular location">
    <subcellularLocation>
        <location evidence="1">Cell membrane</location>
        <topology evidence="1">Multi-pass membrane protein</topology>
    </subcellularLocation>
</comment>
<sequence length="543" mass="58518">MTTTSEPQQTTTTALIPKARGRLVETTLPRLPAPDHEQRPARVRRRALIGGEGLLAGALTTLVLTVLGVNISGYPMVNDDEGTYLAQAWAVANGQGLAHYTYWYDHPPLAWIQLAGLSWIPGLFGTEGSTVATTGRIAMLPVIAAVVLLVYVICRRLGMAVWPSAAALLVFGLSPLTVVMYRGVYLDTFAVVWMLAALALVLSPRRNLWHFTAAGAATAIAVLSKETMLVTLPAVVLALWQHTARSSTRPWAAGGYLSGLVLVGVFYPLYALLRGELFPGADHVSLIGAWQFQLGSRAGSGSVFTDGSIAGNLVGSWLDHDPYLLAGGLIATVVCLFVRRLRPPAVAGAILVLIACRPSGHLPVMYVVQLLPFFAIAVGGVLDLVGRRAPARRRLLRLAVPLVLAVLAATFVAPRWWAGNQVALTADYHDGYVAAARYLRDEVPDRANTTIVLDDVLWLECVDAGYRPERTIWFYKLDLDPAVAARLPNGWRDVDYLVSTPALRGDSTSLPAVNTLLTNSTVAAGFGEGEGRIEIRRINKENP</sequence>
<feature type="transmembrane region" description="Helical" evidence="8">
    <location>
        <begin position="159"/>
        <end position="179"/>
    </location>
</feature>
<dbReference type="GO" id="GO:0016763">
    <property type="term" value="F:pentosyltransferase activity"/>
    <property type="evidence" value="ECO:0007669"/>
    <property type="project" value="TreeGrafter"/>
</dbReference>
<evidence type="ECO:0000256" key="5">
    <source>
        <dbReference type="ARBA" id="ARBA00022692"/>
    </source>
</evidence>
<feature type="transmembrane region" description="Helical" evidence="8">
    <location>
        <begin position="137"/>
        <end position="153"/>
    </location>
</feature>
<proteinExistence type="predicted"/>
<comment type="caution">
    <text evidence="9">The sequence shown here is derived from an EMBL/GenBank/DDBJ whole genome shotgun (WGS) entry which is preliminary data.</text>
</comment>
<evidence type="ECO:0000256" key="6">
    <source>
        <dbReference type="ARBA" id="ARBA00022989"/>
    </source>
</evidence>
<feature type="transmembrane region" description="Helical" evidence="8">
    <location>
        <begin position="398"/>
        <end position="417"/>
    </location>
</feature>
<keyword evidence="5 8" id="KW-0812">Transmembrane</keyword>
<evidence type="ECO:0000256" key="4">
    <source>
        <dbReference type="ARBA" id="ARBA00022679"/>
    </source>
</evidence>
<dbReference type="OrthoDB" id="3207667at2"/>
<evidence type="ECO:0000313" key="10">
    <source>
        <dbReference type="Proteomes" id="UP000245697"/>
    </source>
</evidence>
<evidence type="ECO:0000256" key="3">
    <source>
        <dbReference type="ARBA" id="ARBA00022676"/>
    </source>
</evidence>
<feature type="transmembrane region" description="Helical" evidence="8">
    <location>
        <begin position="47"/>
        <end position="71"/>
    </location>
</feature>
<feature type="transmembrane region" description="Helical" evidence="8">
    <location>
        <begin position="184"/>
        <end position="202"/>
    </location>
</feature>
<evidence type="ECO:0000313" key="9">
    <source>
        <dbReference type="EMBL" id="PWK49083.1"/>
    </source>
</evidence>
<dbReference type="Proteomes" id="UP000245697">
    <property type="component" value="Unassembled WGS sequence"/>
</dbReference>
<keyword evidence="6 8" id="KW-1133">Transmembrane helix</keyword>
<dbReference type="PANTHER" id="PTHR33908:SF11">
    <property type="entry name" value="MEMBRANE PROTEIN"/>
    <property type="match status" value="1"/>
</dbReference>
<name>A0A316FLE6_9ACTN</name>
<keyword evidence="7 8" id="KW-0472">Membrane</keyword>
<evidence type="ECO:0000256" key="7">
    <source>
        <dbReference type="ARBA" id="ARBA00023136"/>
    </source>
</evidence>
<evidence type="ECO:0000256" key="1">
    <source>
        <dbReference type="ARBA" id="ARBA00004651"/>
    </source>
</evidence>
<feature type="transmembrane region" description="Helical" evidence="8">
    <location>
        <begin position="251"/>
        <end position="270"/>
    </location>
</feature>
<gene>
    <name evidence="9" type="ORF">BC793_105434</name>
</gene>
<dbReference type="RefSeq" id="WP_109593007.1">
    <property type="nucleotide sequence ID" value="NZ_BONA01000037.1"/>
</dbReference>
<dbReference type="AlphaFoldDB" id="A0A316FLE6"/>
<protein>
    <submittedName>
        <fullName evidence="9">Dolichyl-phosphate-mannose-protein mannosyltransferase</fullName>
    </submittedName>
</protein>
<feature type="transmembrane region" description="Helical" evidence="8">
    <location>
        <begin position="366"/>
        <end position="386"/>
    </location>
</feature>
<dbReference type="GO" id="GO:0009103">
    <property type="term" value="P:lipopolysaccharide biosynthetic process"/>
    <property type="evidence" value="ECO:0007669"/>
    <property type="project" value="UniProtKB-ARBA"/>
</dbReference>